<protein>
    <submittedName>
        <fullName evidence="7">Helix-turn-helix domain-containing protein</fullName>
    </submittedName>
</protein>
<dbReference type="PROSITE" id="PS50110">
    <property type="entry name" value="RESPONSE_REGULATORY"/>
    <property type="match status" value="1"/>
</dbReference>
<accession>A0ABT7X9L7</accession>
<comment type="caution">
    <text evidence="4">Lacks conserved residue(s) required for the propagation of feature annotation.</text>
</comment>
<organism evidence="7 8">
    <name type="scientific">Bacteroides gallinaceum</name>
    <dbReference type="NCBI Taxonomy" id="1462571"/>
    <lineage>
        <taxon>Bacteria</taxon>
        <taxon>Pseudomonadati</taxon>
        <taxon>Bacteroidota</taxon>
        <taxon>Bacteroidia</taxon>
        <taxon>Bacteroidales</taxon>
        <taxon>Bacteroidaceae</taxon>
        <taxon>Bacteroides</taxon>
    </lineage>
</organism>
<proteinExistence type="predicted"/>
<dbReference type="InterPro" id="IPR011006">
    <property type="entry name" value="CheY-like_superfamily"/>
</dbReference>
<dbReference type="EMBL" id="JAUEII010000049">
    <property type="protein sequence ID" value="MDN0050770.1"/>
    <property type="molecule type" value="Genomic_DNA"/>
</dbReference>
<feature type="domain" description="Response regulatory" evidence="6">
    <location>
        <begin position="1"/>
        <end position="42"/>
    </location>
</feature>
<sequence>MILLTSKTEFANRIEGLEQGADAYLGKPFSVEELHTLIGNLIANRIRLKGKYSGSSTQEGKRMPIVLQSNDEVLMERIMKVINKNLNNPMLSVEMLTQEVGMSRTHLHRRIKGMTGLTPSDFIRNIRLIQAAELLKKKDITVTQVAYTVGFSSQTHFSSAFKKMYGISPTEYKEANEE</sequence>
<dbReference type="PROSITE" id="PS01124">
    <property type="entry name" value="HTH_ARAC_FAMILY_2"/>
    <property type="match status" value="1"/>
</dbReference>
<dbReference type="SUPFAM" id="SSF52172">
    <property type="entry name" value="CheY-like"/>
    <property type="match status" value="1"/>
</dbReference>
<dbReference type="InterPro" id="IPR009057">
    <property type="entry name" value="Homeodomain-like_sf"/>
</dbReference>
<evidence type="ECO:0000313" key="7">
    <source>
        <dbReference type="EMBL" id="MDN0050770.1"/>
    </source>
</evidence>
<evidence type="ECO:0000313" key="8">
    <source>
        <dbReference type="Proteomes" id="UP001167871"/>
    </source>
</evidence>
<evidence type="ECO:0000256" key="2">
    <source>
        <dbReference type="ARBA" id="ARBA00023125"/>
    </source>
</evidence>
<evidence type="ECO:0000259" key="5">
    <source>
        <dbReference type="PROSITE" id="PS01124"/>
    </source>
</evidence>
<dbReference type="InterPro" id="IPR018062">
    <property type="entry name" value="HTH_AraC-typ_CS"/>
</dbReference>
<keyword evidence="1" id="KW-0805">Transcription regulation</keyword>
<dbReference type="RefSeq" id="WP_301935076.1">
    <property type="nucleotide sequence ID" value="NZ_JAUEII010000049.1"/>
</dbReference>
<reference evidence="7" key="2">
    <citation type="submission" date="2024-05" db="EMBL/GenBank/DDBJ databases">
        <title>Identification and characterization of horizontal gene transfer across gut microbiota members of farm animals based on homology search.</title>
        <authorList>
            <person name="Schwarzerova J."/>
            <person name="Nykrynova M."/>
            <person name="Jureckova K."/>
            <person name="Cejkova D."/>
            <person name="Rychlik I."/>
        </authorList>
    </citation>
    <scope>NUCLEOTIDE SEQUENCE</scope>
    <source>
        <strain evidence="7">84_SSukc20</strain>
    </source>
</reference>
<dbReference type="PANTHER" id="PTHR43280:SF2">
    <property type="entry name" value="HTH-TYPE TRANSCRIPTIONAL REGULATOR EXSA"/>
    <property type="match status" value="1"/>
</dbReference>
<dbReference type="Gene3D" id="6.10.250.690">
    <property type="match status" value="1"/>
</dbReference>
<keyword evidence="3" id="KW-0804">Transcription</keyword>
<dbReference type="InterPro" id="IPR018060">
    <property type="entry name" value="HTH_AraC"/>
</dbReference>
<dbReference type="InterPro" id="IPR020449">
    <property type="entry name" value="Tscrpt_reg_AraC-type_HTH"/>
</dbReference>
<reference evidence="7" key="1">
    <citation type="submission" date="2023-06" db="EMBL/GenBank/DDBJ databases">
        <authorList>
            <person name="Zeman M."/>
            <person name="Kubasova T."/>
            <person name="Jahodarova E."/>
            <person name="Nykrynova M."/>
            <person name="Rychlik I."/>
        </authorList>
    </citation>
    <scope>NUCLEOTIDE SEQUENCE</scope>
    <source>
        <strain evidence="7">84_SSukc20</strain>
    </source>
</reference>
<evidence type="ECO:0000256" key="1">
    <source>
        <dbReference type="ARBA" id="ARBA00023015"/>
    </source>
</evidence>
<dbReference type="PROSITE" id="PS00041">
    <property type="entry name" value="HTH_ARAC_FAMILY_1"/>
    <property type="match status" value="1"/>
</dbReference>
<dbReference type="InterPro" id="IPR001789">
    <property type="entry name" value="Sig_transdc_resp-reg_receiver"/>
</dbReference>
<keyword evidence="8" id="KW-1185">Reference proteome</keyword>
<gene>
    <name evidence="7" type="ORF">QVO10_15540</name>
</gene>
<dbReference type="SUPFAM" id="SSF46689">
    <property type="entry name" value="Homeodomain-like"/>
    <property type="match status" value="2"/>
</dbReference>
<dbReference type="PRINTS" id="PR00032">
    <property type="entry name" value="HTHARAC"/>
</dbReference>
<evidence type="ECO:0000256" key="3">
    <source>
        <dbReference type="ARBA" id="ARBA00023163"/>
    </source>
</evidence>
<evidence type="ECO:0000256" key="4">
    <source>
        <dbReference type="PROSITE-ProRule" id="PRU00169"/>
    </source>
</evidence>
<evidence type="ECO:0000259" key="6">
    <source>
        <dbReference type="PROSITE" id="PS50110"/>
    </source>
</evidence>
<dbReference type="Proteomes" id="UP001167871">
    <property type="component" value="Unassembled WGS sequence"/>
</dbReference>
<dbReference type="Pfam" id="PF12833">
    <property type="entry name" value="HTH_18"/>
    <property type="match status" value="1"/>
</dbReference>
<feature type="domain" description="HTH araC/xylS-type" evidence="5">
    <location>
        <begin position="76"/>
        <end position="175"/>
    </location>
</feature>
<dbReference type="Gene3D" id="1.10.10.60">
    <property type="entry name" value="Homeodomain-like"/>
    <property type="match status" value="2"/>
</dbReference>
<name>A0ABT7X9L7_9BACE</name>
<comment type="caution">
    <text evidence="7">The sequence shown here is derived from an EMBL/GenBank/DDBJ whole genome shotgun (WGS) entry which is preliminary data.</text>
</comment>
<dbReference type="PANTHER" id="PTHR43280">
    <property type="entry name" value="ARAC-FAMILY TRANSCRIPTIONAL REGULATOR"/>
    <property type="match status" value="1"/>
</dbReference>
<dbReference type="SMART" id="SM00342">
    <property type="entry name" value="HTH_ARAC"/>
    <property type="match status" value="1"/>
</dbReference>
<keyword evidence="2" id="KW-0238">DNA-binding</keyword>